<comment type="subcellular location">
    <subcellularLocation>
        <location evidence="2">Cell membrane</location>
    </subcellularLocation>
    <subcellularLocation>
        <location evidence="1">Membrane</location>
        <topology evidence="1">Single-pass membrane protein</topology>
    </subcellularLocation>
</comment>
<evidence type="ECO:0000313" key="11">
    <source>
        <dbReference type="EMBL" id="CRG95071.1"/>
    </source>
</evidence>
<dbReference type="Gene3D" id="3.40.50.410">
    <property type="entry name" value="von Willebrand factor, type A domain"/>
    <property type="match status" value="1"/>
</dbReference>
<evidence type="ECO:0000256" key="6">
    <source>
        <dbReference type="ARBA" id="ARBA00022989"/>
    </source>
</evidence>
<keyword evidence="5 9" id="KW-0732">Signal</keyword>
<organism evidence="11 12">
    <name type="scientific">Plasmodium gallinaceum</name>
    <dbReference type="NCBI Taxonomy" id="5849"/>
    <lineage>
        <taxon>Eukaryota</taxon>
        <taxon>Sar</taxon>
        <taxon>Alveolata</taxon>
        <taxon>Apicomplexa</taxon>
        <taxon>Aconoidasida</taxon>
        <taxon>Haemosporida</taxon>
        <taxon>Plasmodiidae</taxon>
        <taxon>Plasmodium</taxon>
        <taxon>Plasmodium (Haemamoeba)</taxon>
    </lineage>
</organism>
<feature type="domain" description="VWFA" evidence="10">
    <location>
        <begin position="44"/>
        <end position="231"/>
    </location>
</feature>
<dbReference type="VEuPathDB" id="PlasmoDB:PGAL8A_00247000"/>
<comment type="caution">
    <text evidence="11">The sequence shown here is derived from an EMBL/GenBank/DDBJ whole genome shotgun (WGS) entry which is preliminary data.</text>
</comment>
<feature type="compositionally biased region" description="Acidic residues" evidence="8">
    <location>
        <begin position="591"/>
        <end position="602"/>
    </location>
</feature>
<accession>A0A1J1GRB0</accession>
<dbReference type="GO" id="GO:0005886">
    <property type="term" value="C:plasma membrane"/>
    <property type="evidence" value="ECO:0007669"/>
    <property type="project" value="UniProtKB-SubCell"/>
</dbReference>
<feature type="compositionally biased region" description="Basic and acidic residues" evidence="8">
    <location>
        <begin position="495"/>
        <end position="534"/>
    </location>
</feature>
<dbReference type="RefSeq" id="XP_028527884.1">
    <property type="nucleotide sequence ID" value="XM_028671209.1"/>
</dbReference>
<dbReference type="PROSITE" id="PS50092">
    <property type="entry name" value="TSP1"/>
    <property type="match status" value="1"/>
</dbReference>
<sequence length="614" mass="69714">MKIFLSNKFLLFIFFLYFSTVVKGADQIVDEITYNEQICHEKVDLYLLMDGSGSIGYYNWVTYAVPLVEEIVQNLNISKQGIHLYLSVFTHILKEYIPLNSIFSTNRDFALNVIRSLRTKYSQNGSTNLTLALSRVLKNYFLTKGRREDAVQLVIIFTDGSPDNKESAMKEVNKLKKMKAKFAVIGVGMGINKEFNKSLVGCPLKEKKCDLYSEASWNEVQNVIAPFLKEVCIEVEKVAHCGSWGEWSPCSVTCGEGVRTRRREVLHKGCTDHMTVLCEKPNCPEIVKPNITDVPDVPDEEPEPIPEEKKPEPVPEEKKPESAPEEKNPESVPEEKKPESVPEEKEPESVPEEKEPESVPEEKEPESAPEEKKPESDPEEKKLEPIPEEKKIEPIPEEEKLEPIPEEKKPESVTEDRESEPVPDGEAENVPQNIPDDEQEEKISGDIPNDEELIPKNEPEDIKRNEYDTTPNIIPPKDTYNDNEITNPISEEDNENKTKVEDRVPRPHNTDSEYIPPKRDNHKDEPSRRKRENEGTQGKTKKTSLNDNKYKIAGGIIGGLALLGCAGFAYKFLTQTPTPPITSEAAPFDDVLAEGEKDIEENEQFKLPEDNDWN</sequence>
<evidence type="ECO:0000256" key="1">
    <source>
        <dbReference type="ARBA" id="ARBA00004167"/>
    </source>
</evidence>
<dbReference type="Pfam" id="PF00092">
    <property type="entry name" value="VWA"/>
    <property type="match status" value="1"/>
</dbReference>
<dbReference type="GeneID" id="39730998"/>
<dbReference type="InterPro" id="IPR036465">
    <property type="entry name" value="vWFA_dom_sf"/>
</dbReference>
<dbReference type="EMBL" id="CVMV01000032">
    <property type="protein sequence ID" value="CRG95071.1"/>
    <property type="molecule type" value="Genomic_DNA"/>
</dbReference>
<feature type="signal peptide" evidence="9">
    <location>
        <begin position="1"/>
        <end position="24"/>
    </location>
</feature>
<evidence type="ECO:0000313" key="12">
    <source>
        <dbReference type="Proteomes" id="UP000220797"/>
    </source>
</evidence>
<protein>
    <submittedName>
        <fullName evidence="11">Thrombospondin-related anonymous protein, putative</fullName>
    </submittedName>
</protein>
<feature type="compositionally biased region" description="Basic and acidic residues" evidence="8">
    <location>
        <begin position="306"/>
        <end position="420"/>
    </location>
</feature>
<evidence type="ECO:0000256" key="9">
    <source>
        <dbReference type="SAM" id="SignalP"/>
    </source>
</evidence>
<evidence type="ECO:0000256" key="2">
    <source>
        <dbReference type="ARBA" id="ARBA00004236"/>
    </source>
</evidence>
<dbReference type="InterPro" id="IPR000884">
    <property type="entry name" value="TSP1_rpt"/>
</dbReference>
<dbReference type="InterPro" id="IPR036383">
    <property type="entry name" value="TSP1_rpt_sf"/>
</dbReference>
<dbReference type="SMART" id="SM00209">
    <property type="entry name" value="TSP1"/>
    <property type="match status" value="1"/>
</dbReference>
<dbReference type="Gene3D" id="2.20.100.10">
    <property type="entry name" value="Thrombospondin type-1 (TSP1) repeat"/>
    <property type="match status" value="1"/>
</dbReference>
<evidence type="ECO:0000256" key="4">
    <source>
        <dbReference type="ARBA" id="ARBA00022692"/>
    </source>
</evidence>
<dbReference type="SMR" id="A0A1J1GRB0"/>
<feature type="compositionally biased region" description="Basic and acidic residues" evidence="8">
    <location>
        <begin position="453"/>
        <end position="467"/>
    </location>
</feature>
<evidence type="ECO:0000256" key="8">
    <source>
        <dbReference type="SAM" id="MobiDB-lite"/>
    </source>
</evidence>
<dbReference type="OMA" id="PEDNDWN"/>
<dbReference type="SMART" id="SM00327">
    <property type="entry name" value="VWA"/>
    <property type="match status" value="1"/>
</dbReference>
<dbReference type="PANTHER" id="PTHR16059">
    <property type="entry name" value="ANTHRAX TOXIN RECEPTOR"/>
    <property type="match status" value="1"/>
</dbReference>
<dbReference type="AlphaFoldDB" id="A0A1J1GRB0"/>
<reference evidence="11" key="1">
    <citation type="submission" date="2015-04" db="EMBL/GenBank/DDBJ databases">
        <authorList>
            <consortium name="Pathogen Informatics"/>
        </authorList>
    </citation>
    <scope>NUCLEOTIDE SEQUENCE [LARGE SCALE GENOMIC DNA]</scope>
    <source>
        <strain evidence="11">8A</strain>
    </source>
</reference>
<dbReference type="PANTHER" id="PTHR16059:SF25">
    <property type="entry name" value="LYSOZYME"/>
    <property type="match status" value="1"/>
</dbReference>
<keyword evidence="4" id="KW-0812">Transmembrane</keyword>
<feature type="region of interest" description="Disordered" evidence="8">
    <location>
        <begin position="575"/>
        <end position="614"/>
    </location>
</feature>
<proteinExistence type="predicted"/>
<dbReference type="SUPFAM" id="SSF53300">
    <property type="entry name" value="vWA-like"/>
    <property type="match status" value="1"/>
</dbReference>
<name>A0A1J1GRB0_PLAGA</name>
<evidence type="ECO:0000256" key="7">
    <source>
        <dbReference type="ARBA" id="ARBA00023136"/>
    </source>
</evidence>
<evidence type="ECO:0000259" key="10">
    <source>
        <dbReference type="PROSITE" id="PS50234"/>
    </source>
</evidence>
<feature type="compositionally biased region" description="Polar residues" evidence="8">
    <location>
        <begin position="535"/>
        <end position="547"/>
    </location>
</feature>
<evidence type="ECO:0000256" key="3">
    <source>
        <dbReference type="ARBA" id="ARBA00022475"/>
    </source>
</evidence>
<feature type="compositionally biased region" description="Basic and acidic residues" evidence="8">
    <location>
        <begin position="603"/>
        <end position="614"/>
    </location>
</feature>
<keyword evidence="3" id="KW-1003">Cell membrane</keyword>
<keyword evidence="7" id="KW-0472">Membrane</keyword>
<feature type="compositionally biased region" description="Acidic residues" evidence="8">
    <location>
        <begin position="296"/>
        <end position="305"/>
    </location>
</feature>
<gene>
    <name evidence="11" type="primary">TRAP</name>
    <name evidence="11" type="ORF">PGAL8A_00247000</name>
</gene>
<dbReference type="InterPro" id="IPR002035">
    <property type="entry name" value="VWF_A"/>
</dbReference>
<dbReference type="CDD" id="cd01471">
    <property type="entry name" value="vWA_micronemal_protein"/>
    <property type="match status" value="1"/>
</dbReference>
<keyword evidence="6" id="KW-1133">Transmembrane helix</keyword>
<evidence type="ECO:0000256" key="5">
    <source>
        <dbReference type="ARBA" id="ARBA00022729"/>
    </source>
</evidence>
<dbReference type="Proteomes" id="UP000220797">
    <property type="component" value="Unassembled WGS sequence"/>
</dbReference>
<dbReference type="PROSITE" id="PS50234">
    <property type="entry name" value="VWFA"/>
    <property type="match status" value="1"/>
</dbReference>
<feature type="chain" id="PRO_5012656048" evidence="9">
    <location>
        <begin position="25"/>
        <end position="614"/>
    </location>
</feature>
<feature type="region of interest" description="Disordered" evidence="8">
    <location>
        <begin position="287"/>
        <end position="548"/>
    </location>
</feature>
<dbReference type="Pfam" id="PF00090">
    <property type="entry name" value="TSP_1"/>
    <property type="match status" value="1"/>
</dbReference>
<keyword evidence="12" id="KW-1185">Reference proteome</keyword>
<dbReference type="OrthoDB" id="372508at2759"/>
<dbReference type="SUPFAM" id="SSF82895">
    <property type="entry name" value="TSP-1 type 1 repeat"/>
    <property type="match status" value="1"/>
</dbReference>